<dbReference type="Proteomes" id="UP000518681">
    <property type="component" value="Unassembled WGS sequence"/>
</dbReference>
<evidence type="ECO:0000256" key="3">
    <source>
        <dbReference type="ARBA" id="ARBA00023163"/>
    </source>
</evidence>
<evidence type="ECO:0000256" key="1">
    <source>
        <dbReference type="ARBA" id="ARBA00023015"/>
    </source>
</evidence>
<reference evidence="5 7" key="1">
    <citation type="submission" date="2020-08" db="EMBL/GenBank/DDBJ databases">
        <title>Genomic Encyclopedia of Type Strains, Phase IV (KMG-V): Genome sequencing to study the core and pangenomes of soil and plant-associated prokaryotes.</title>
        <authorList>
            <person name="Whitman W."/>
        </authorList>
    </citation>
    <scope>NUCLEOTIDE SEQUENCE [LARGE SCALE GENOMIC DNA]</scope>
    <source>
        <strain evidence="5 7">SEMIA 4013</strain>
    </source>
</reference>
<dbReference type="SUPFAM" id="SSF48008">
    <property type="entry name" value="GntR ligand-binding domain-like"/>
    <property type="match status" value="1"/>
</dbReference>
<feature type="domain" description="HTH gntR-type" evidence="4">
    <location>
        <begin position="16"/>
        <end position="84"/>
    </location>
</feature>
<keyword evidence="2" id="KW-0238">DNA-binding</keyword>
<keyword evidence="5" id="KW-0670">Pyruvate</keyword>
<evidence type="ECO:0000313" key="5">
    <source>
        <dbReference type="EMBL" id="MBB6200517.1"/>
    </source>
</evidence>
<dbReference type="SMART" id="SM00345">
    <property type="entry name" value="HTH_GNTR"/>
    <property type="match status" value="1"/>
</dbReference>
<protein>
    <submittedName>
        <fullName evidence="6">GntR family transcriptional regulator</fullName>
    </submittedName>
    <submittedName>
        <fullName evidence="5">GntR family transcriptional repressor for pyruvate dehydrogenase complex</fullName>
    </submittedName>
</protein>
<dbReference type="Pfam" id="PF07729">
    <property type="entry name" value="FCD"/>
    <property type="match status" value="1"/>
</dbReference>
<dbReference type="RefSeq" id="WP_030099299.1">
    <property type="nucleotide sequence ID" value="NZ_CP099645.1"/>
</dbReference>
<evidence type="ECO:0000313" key="6">
    <source>
        <dbReference type="EMBL" id="MDT8836747.1"/>
    </source>
</evidence>
<organism evidence="6 8">
    <name type="scientific">Paraburkholderia fungorum</name>
    <dbReference type="NCBI Taxonomy" id="134537"/>
    <lineage>
        <taxon>Bacteria</taxon>
        <taxon>Pseudomonadati</taxon>
        <taxon>Pseudomonadota</taxon>
        <taxon>Betaproteobacteria</taxon>
        <taxon>Burkholderiales</taxon>
        <taxon>Burkholderiaceae</taxon>
        <taxon>Paraburkholderia</taxon>
    </lineage>
</organism>
<dbReference type="Proteomes" id="UP001246473">
    <property type="component" value="Unassembled WGS sequence"/>
</dbReference>
<dbReference type="InterPro" id="IPR036388">
    <property type="entry name" value="WH-like_DNA-bd_sf"/>
</dbReference>
<dbReference type="Gene3D" id="1.10.10.10">
    <property type="entry name" value="Winged helix-like DNA-binding domain superfamily/Winged helix DNA-binding domain"/>
    <property type="match status" value="1"/>
</dbReference>
<dbReference type="PANTHER" id="PTHR43537:SF24">
    <property type="entry name" value="GLUCONATE OPERON TRANSCRIPTIONAL REPRESSOR"/>
    <property type="match status" value="1"/>
</dbReference>
<dbReference type="Gene3D" id="1.20.120.530">
    <property type="entry name" value="GntR ligand-binding domain-like"/>
    <property type="match status" value="1"/>
</dbReference>
<sequence length="266" mass="28979">MPSTPVDPSPRRTERGNVTQQVFDDLRQRILGRQFALGDKLPTERQLLETYNVSVTTVREAIRGLASAGLVEIKHGKGVYVTARAEELVANSLFSMIQLEKVGMVQVLGVHGALNTYASELAAARATTQEVDAMQQALAAIDHAVTPEDIAAGLTRFLNALVRASGNPLLIALCQFLASVQIGLAREIQGKRFEAWRKTAARLSKERQRIVDAIRIGDVEGARVAARAFHERSIKVITTLPNADGPIVSDLAVSSFFSRLLQQMTP</sequence>
<dbReference type="EMBL" id="JACIIK010000002">
    <property type="protein sequence ID" value="MBB6200517.1"/>
    <property type="molecule type" value="Genomic_DNA"/>
</dbReference>
<dbReference type="InterPro" id="IPR036390">
    <property type="entry name" value="WH_DNA-bd_sf"/>
</dbReference>
<dbReference type="CDD" id="cd07377">
    <property type="entry name" value="WHTH_GntR"/>
    <property type="match status" value="1"/>
</dbReference>
<comment type="caution">
    <text evidence="6">The sequence shown here is derived from an EMBL/GenBank/DDBJ whole genome shotgun (WGS) entry which is preliminary data.</text>
</comment>
<evidence type="ECO:0000259" key="4">
    <source>
        <dbReference type="PROSITE" id="PS50949"/>
    </source>
</evidence>
<gene>
    <name evidence="5" type="ORF">GGD69_001363</name>
    <name evidence="6" type="ORF">ParKJ_04945</name>
</gene>
<evidence type="ECO:0000313" key="7">
    <source>
        <dbReference type="Proteomes" id="UP000518681"/>
    </source>
</evidence>
<keyword evidence="1" id="KW-0805">Transcription regulation</keyword>
<dbReference type="PRINTS" id="PR00035">
    <property type="entry name" value="HTHGNTR"/>
</dbReference>
<dbReference type="SUPFAM" id="SSF46785">
    <property type="entry name" value="Winged helix' DNA-binding domain"/>
    <property type="match status" value="1"/>
</dbReference>
<dbReference type="InterPro" id="IPR008920">
    <property type="entry name" value="TF_FadR/GntR_C"/>
</dbReference>
<dbReference type="InterPro" id="IPR011711">
    <property type="entry name" value="GntR_C"/>
</dbReference>
<dbReference type="Pfam" id="PF00392">
    <property type="entry name" value="GntR"/>
    <property type="match status" value="1"/>
</dbReference>
<reference evidence="6" key="2">
    <citation type="submission" date="2022-08" db="EMBL/GenBank/DDBJ databases">
        <authorList>
            <person name="Kim S.-J."/>
        </authorList>
    </citation>
    <scope>NUCLEOTIDE SEQUENCE</scope>
    <source>
        <strain evidence="6">KJ</strain>
    </source>
</reference>
<dbReference type="AlphaFoldDB" id="A0AAP5Q6Y0"/>
<dbReference type="SMART" id="SM00895">
    <property type="entry name" value="FCD"/>
    <property type="match status" value="1"/>
</dbReference>
<name>A0AAP5Q6Y0_9BURK</name>
<evidence type="ECO:0000256" key="2">
    <source>
        <dbReference type="ARBA" id="ARBA00023125"/>
    </source>
</evidence>
<proteinExistence type="predicted"/>
<dbReference type="GO" id="GO:0003700">
    <property type="term" value="F:DNA-binding transcription factor activity"/>
    <property type="evidence" value="ECO:0007669"/>
    <property type="project" value="InterPro"/>
</dbReference>
<dbReference type="InterPro" id="IPR000524">
    <property type="entry name" value="Tscrpt_reg_HTH_GntR"/>
</dbReference>
<accession>A0AAP5Q6Y0</accession>
<dbReference type="EMBL" id="JANSLM010000002">
    <property type="protein sequence ID" value="MDT8836747.1"/>
    <property type="molecule type" value="Genomic_DNA"/>
</dbReference>
<dbReference type="PROSITE" id="PS50949">
    <property type="entry name" value="HTH_GNTR"/>
    <property type="match status" value="1"/>
</dbReference>
<keyword evidence="3" id="KW-0804">Transcription</keyword>
<dbReference type="GO" id="GO:0003677">
    <property type="term" value="F:DNA binding"/>
    <property type="evidence" value="ECO:0007669"/>
    <property type="project" value="UniProtKB-KW"/>
</dbReference>
<dbReference type="PANTHER" id="PTHR43537">
    <property type="entry name" value="TRANSCRIPTIONAL REGULATOR, GNTR FAMILY"/>
    <property type="match status" value="1"/>
</dbReference>
<evidence type="ECO:0000313" key="8">
    <source>
        <dbReference type="Proteomes" id="UP001246473"/>
    </source>
</evidence>